<accession>A0A8J4AAM8</accession>
<name>A0A8J4AAM8_9ACTN</name>
<protein>
    <submittedName>
        <fullName evidence="2">Uncharacterized protein</fullName>
    </submittedName>
</protein>
<gene>
    <name evidence="2" type="ORF">NUM_30650</name>
</gene>
<evidence type="ECO:0000313" key="2">
    <source>
        <dbReference type="EMBL" id="GIL27811.1"/>
    </source>
</evidence>
<reference evidence="3" key="1">
    <citation type="journal article" date="2021" name="Int. J. Syst. Evol. Microbiol.">
        <title>Actinocatenispora comari sp. nov., an endophytic actinomycete isolated from aerial parts of Comarum salesowianum.</title>
        <authorList>
            <person name="Oyunbileg N."/>
            <person name="Iizaka Y."/>
            <person name="Hamada M."/>
            <person name="Davaapurev B.O."/>
            <person name="Fukumoto A."/>
            <person name="Tsetseg B."/>
            <person name="Kato F."/>
            <person name="Tamura T."/>
            <person name="Batkhuu J."/>
            <person name="Anzai Y."/>
        </authorList>
    </citation>
    <scope>NUCLEOTIDE SEQUENCE [LARGE SCALE GENOMIC DNA]</scope>
    <source>
        <strain evidence="3">NUM-2625</strain>
    </source>
</reference>
<sequence>MSEGKGEQPSKDARLRQEAADLGIRAAAAMSVEELEKAIAERRRGADPQQSEAVARGRSHT</sequence>
<dbReference type="Proteomes" id="UP000614996">
    <property type="component" value="Unassembled WGS sequence"/>
</dbReference>
<keyword evidence="3" id="KW-1185">Reference proteome</keyword>
<proteinExistence type="predicted"/>
<feature type="region of interest" description="Disordered" evidence="1">
    <location>
        <begin position="39"/>
        <end position="61"/>
    </location>
</feature>
<dbReference type="AlphaFoldDB" id="A0A8J4AAM8"/>
<evidence type="ECO:0000256" key="1">
    <source>
        <dbReference type="SAM" id="MobiDB-lite"/>
    </source>
</evidence>
<comment type="caution">
    <text evidence="2">The sequence shown here is derived from an EMBL/GenBank/DDBJ whole genome shotgun (WGS) entry which is preliminary data.</text>
</comment>
<organism evidence="2 3">
    <name type="scientific">Actinocatenispora comari</name>
    <dbReference type="NCBI Taxonomy" id="2807577"/>
    <lineage>
        <taxon>Bacteria</taxon>
        <taxon>Bacillati</taxon>
        <taxon>Actinomycetota</taxon>
        <taxon>Actinomycetes</taxon>
        <taxon>Micromonosporales</taxon>
        <taxon>Micromonosporaceae</taxon>
        <taxon>Actinocatenispora</taxon>
    </lineage>
</organism>
<evidence type="ECO:0000313" key="3">
    <source>
        <dbReference type="Proteomes" id="UP000614996"/>
    </source>
</evidence>
<dbReference type="RefSeq" id="WP_207125540.1">
    <property type="nucleotide sequence ID" value="NZ_BOPO01000053.1"/>
</dbReference>
<dbReference type="EMBL" id="BOPO01000053">
    <property type="protein sequence ID" value="GIL27811.1"/>
    <property type="molecule type" value="Genomic_DNA"/>
</dbReference>